<evidence type="ECO:0008006" key="3">
    <source>
        <dbReference type="Google" id="ProtNLM"/>
    </source>
</evidence>
<comment type="caution">
    <text evidence="1">The sequence shown here is derived from an EMBL/GenBank/DDBJ whole genome shotgun (WGS) entry which is preliminary data.</text>
</comment>
<reference evidence="1 2" key="1">
    <citation type="journal article" date="2019" name="Nat. Microbiol.">
        <title>Mediterranean grassland soil C-N compound turnover is dependent on rainfall and depth, and is mediated by genomically divergent microorganisms.</title>
        <authorList>
            <person name="Diamond S."/>
            <person name="Andeer P.F."/>
            <person name="Li Z."/>
            <person name="Crits-Christoph A."/>
            <person name="Burstein D."/>
            <person name="Anantharaman K."/>
            <person name="Lane K.R."/>
            <person name="Thomas B.C."/>
            <person name="Pan C."/>
            <person name="Northen T.R."/>
            <person name="Banfield J.F."/>
        </authorList>
    </citation>
    <scope>NUCLEOTIDE SEQUENCE [LARGE SCALE GENOMIC DNA]</scope>
    <source>
        <strain evidence="1">WS_9</strain>
    </source>
</reference>
<evidence type="ECO:0000313" key="2">
    <source>
        <dbReference type="Proteomes" id="UP000317691"/>
    </source>
</evidence>
<accession>A0A538TMD5</accession>
<gene>
    <name evidence="1" type="ORF">E6K79_07000</name>
</gene>
<proteinExistence type="predicted"/>
<protein>
    <recommendedName>
        <fullName evidence="3">Flagellar protein FliS</fullName>
    </recommendedName>
</protein>
<dbReference type="AlphaFoldDB" id="A0A538TMD5"/>
<sequence>MNLPRGGDSSEIDRWLERGEEVLALFDCALRGCREENRIITEQAVLDLMGRLDPKGREAGGRVLAHFDACLSDLEQGDFEAAFEALLDLKESWVEAMATLRRDRSRASNLH</sequence>
<organism evidence="1 2">
    <name type="scientific">Eiseniibacteriota bacterium</name>
    <dbReference type="NCBI Taxonomy" id="2212470"/>
    <lineage>
        <taxon>Bacteria</taxon>
        <taxon>Candidatus Eiseniibacteriota</taxon>
    </lineage>
</organism>
<dbReference type="Proteomes" id="UP000317691">
    <property type="component" value="Unassembled WGS sequence"/>
</dbReference>
<name>A0A538TMD5_UNCEI</name>
<evidence type="ECO:0000313" key="1">
    <source>
        <dbReference type="EMBL" id="TMQ64778.1"/>
    </source>
</evidence>
<dbReference type="EMBL" id="VBOZ01000017">
    <property type="protein sequence ID" value="TMQ64778.1"/>
    <property type="molecule type" value="Genomic_DNA"/>
</dbReference>